<dbReference type="KEGG" id="ned:HUN01_22265"/>
<sequence length="77" mass="8391">MTKITLFELHPAGSELFQDSENFLTDLSDMDSISINGGEGYGYEQLLEYGIKGFEFSVVGFGINNVVSLAKSFSEGV</sequence>
<protein>
    <submittedName>
        <fullName evidence="1">Uncharacterized protein</fullName>
    </submittedName>
</protein>
<evidence type="ECO:0000313" key="1">
    <source>
        <dbReference type="EMBL" id="QMS90178.1"/>
    </source>
</evidence>
<keyword evidence="2" id="KW-1185">Reference proteome</keyword>
<gene>
    <name evidence="1" type="ORF">HUN01_22265</name>
</gene>
<organism evidence="1 2">
    <name type="scientific">Nostoc edaphicum CCNP1411</name>
    <dbReference type="NCBI Taxonomy" id="1472755"/>
    <lineage>
        <taxon>Bacteria</taxon>
        <taxon>Bacillati</taxon>
        <taxon>Cyanobacteriota</taxon>
        <taxon>Cyanophyceae</taxon>
        <taxon>Nostocales</taxon>
        <taxon>Nostocaceae</taxon>
        <taxon>Nostoc</taxon>
    </lineage>
</organism>
<dbReference type="RefSeq" id="WP_181928023.1">
    <property type="nucleotide sequence ID" value="NZ_CP054698.1"/>
</dbReference>
<evidence type="ECO:0000313" key="2">
    <source>
        <dbReference type="Proteomes" id="UP000514713"/>
    </source>
</evidence>
<dbReference type="EMBL" id="CP054698">
    <property type="protein sequence ID" value="QMS90178.1"/>
    <property type="molecule type" value="Genomic_DNA"/>
</dbReference>
<dbReference type="AlphaFoldDB" id="A0A7D7LDB7"/>
<dbReference type="Proteomes" id="UP000514713">
    <property type="component" value="Chromosome"/>
</dbReference>
<reference evidence="2" key="1">
    <citation type="submission" date="2020-06" db="EMBL/GenBank/DDBJ databases">
        <title>Nostoc edaphicum CCNP1411 genome.</title>
        <authorList>
            <person name="Fidor A."/>
            <person name="Grabski M."/>
            <person name="Gawor J."/>
            <person name="Gromadka R."/>
            <person name="Wegrzyn G."/>
            <person name="Mazur-Marzec H."/>
        </authorList>
    </citation>
    <scope>NUCLEOTIDE SEQUENCE [LARGE SCALE GENOMIC DNA]</scope>
    <source>
        <strain evidence="2">CCNP1411</strain>
    </source>
</reference>
<name>A0A7D7LDB7_9NOSO</name>
<proteinExistence type="predicted"/>
<accession>A0A7D7LDB7</accession>